<keyword evidence="2" id="KW-1185">Reference proteome</keyword>
<dbReference type="InterPro" id="IPR036397">
    <property type="entry name" value="RNaseH_sf"/>
</dbReference>
<evidence type="ECO:0000313" key="1">
    <source>
        <dbReference type="EMBL" id="RZC32178.1"/>
    </source>
</evidence>
<dbReference type="EMBL" id="QDEB01099379">
    <property type="protein sequence ID" value="RZC32178.1"/>
    <property type="molecule type" value="Genomic_DNA"/>
</dbReference>
<dbReference type="Proteomes" id="UP000292052">
    <property type="component" value="Unassembled WGS sequence"/>
</dbReference>
<protein>
    <submittedName>
        <fullName evidence="1">Uncharacterized protein</fullName>
    </submittedName>
</protein>
<dbReference type="OrthoDB" id="6757262at2759"/>
<proteinExistence type="predicted"/>
<dbReference type="Gene3D" id="3.30.420.10">
    <property type="entry name" value="Ribonuclease H-like superfamily/Ribonuclease H"/>
    <property type="match status" value="1"/>
</dbReference>
<sequence>MELRNPHFFIETPQHPRKVGVWVAVGNRRIIGPYRSDGNINAVRYREELLTPFLNKFHDDELIFGYF</sequence>
<reference evidence="1 2" key="1">
    <citation type="submission" date="2017-03" db="EMBL/GenBank/DDBJ databases">
        <title>Genome of the blue death feigning beetle - Asbolus verrucosus.</title>
        <authorList>
            <person name="Rider S.D."/>
        </authorList>
    </citation>
    <scope>NUCLEOTIDE SEQUENCE [LARGE SCALE GENOMIC DNA]</scope>
    <source>
        <strain evidence="1">Butters</strain>
        <tissue evidence="1">Head and leg muscle</tissue>
    </source>
</reference>
<gene>
    <name evidence="1" type="ORF">BDFB_010499</name>
</gene>
<evidence type="ECO:0000313" key="2">
    <source>
        <dbReference type="Proteomes" id="UP000292052"/>
    </source>
</evidence>
<dbReference type="GO" id="GO:0003676">
    <property type="term" value="F:nucleic acid binding"/>
    <property type="evidence" value="ECO:0007669"/>
    <property type="project" value="InterPro"/>
</dbReference>
<accession>A0A482VIE1</accession>
<organism evidence="1 2">
    <name type="scientific">Asbolus verrucosus</name>
    <name type="common">Desert ironclad beetle</name>
    <dbReference type="NCBI Taxonomy" id="1661398"/>
    <lineage>
        <taxon>Eukaryota</taxon>
        <taxon>Metazoa</taxon>
        <taxon>Ecdysozoa</taxon>
        <taxon>Arthropoda</taxon>
        <taxon>Hexapoda</taxon>
        <taxon>Insecta</taxon>
        <taxon>Pterygota</taxon>
        <taxon>Neoptera</taxon>
        <taxon>Endopterygota</taxon>
        <taxon>Coleoptera</taxon>
        <taxon>Polyphaga</taxon>
        <taxon>Cucujiformia</taxon>
        <taxon>Tenebrionidae</taxon>
        <taxon>Pimeliinae</taxon>
        <taxon>Asbolus</taxon>
    </lineage>
</organism>
<comment type="caution">
    <text evidence="1">The sequence shown here is derived from an EMBL/GenBank/DDBJ whole genome shotgun (WGS) entry which is preliminary data.</text>
</comment>
<name>A0A482VIE1_ASBVE</name>
<dbReference type="AlphaFoldDB" id="A0A482VIE1"/>